<sequence>MQVDIQGAVRIARLAMEPGWDWSVGALDQFCASAGWEIIDRSDRGSATLRTNLRVGRPESDVYGNPRRTNLISTYVSDVCDPDMPGLSEWLTEAFDQLCAAFTDVLGEHSRGKPGREATVFWDKPNMTIELSMTWQSISVDLIRPDGFYGIDYQE</sequence>
<reference evidence="1" key="1">
    <citation type="submission" date="2020-11" db="EMBL/GenBank/DDBJ databases">
        <title>Nocardia NEAU-351.nov., a novel actinomycete isolated from the cow dung.</title>
        <authorList>
            <person name="Zhang X."/>
        </authorList>
    </citation>
    <scope>NUCLEOTIDE SEQUENCE</scope>
    <source>
        <strain evidence="1">NEAU-351</strain>
    </source>
</reference>
<dbReference type="InterPro" id="IPR046268">
    <property type="entry name" value="DUF6301"/>
</dbReference>
<organism evidence="1 2">
    <name type="scientific">Nocardia bovistercoris</name>
    <dbReference type="NCBI Taxonomy" id="2785916"/>
    <lineage>
        <taxon>Bacteria</taxon>
        <taxon>Bacillati</taxon>
        <taxon>Actinomycetota</taxon>
        <taxon>Actinomycetes</taxon>
        <taxon>Mycobacteriales</taxon>
        <taxon>Nocardiaceae</taxon>
        <taxon>Nocardia</taxon>
    </lineage>
</organism>
<dbReference type="EMBL" id="JADMLG010000001">
    <property type="protein sequence ID" value="MBH0775013.1"/>
    <property type="molecule type" value="Genomic_DNA"/>
</dbReference>
<gene>
    <name evidence="1" type="ORF">IT779_01770</name>
</gene>
<dbReference type="Pfam" id="PF19818">
    <property type="entry name" value="DUF6301"/>
    <property type="match status" value="1"/>
</dbReference>
<accession>A0A931N207</accession>
<proteinExistence type="predicted"/>
<name>A0A931N207_9NOCA</name>
<dbReference type="Proteomes" id="UP000655751">
    <property type="component" value="Unassembled WGS sequence"/>
</dbReference>
<dbReference type="AlphaFoldDB" id="A0A931N207"/>
<evidence type="ECO:0000313" key="1">
    <source>
        <dbReference type="EMBL" id="MBH0775013.1"/>
    </source>
</evidence>
<dbReference type="RefSeq" id="WP_196147340.1">
    <property type="nucleotide sequence ID" value="NZ_JADMLG010000001.1"/>
</dbReference>
<comment type="caution">
    <text evidence="1">The sequence shown here is derived from an EMBL/GenBank/DDBJ whole genome shotgun (WGS) entry which is preliminary data.</text>
</comment>
<protein>
    <submittedName>
        <fullName evidence="1">Uncharacterized protein</fullName>
    </submittedName>
</protein>
<evidence type="ECO:0000313" key="2">
    <source>
        <dbReference type="Proteomes" id="UP000655751"/>
    </source>
</evidence>
<keyword evidence="2" id="KW-1185">Reference proteome</keyword>